<geneLocation type="plasmid" evidence="1">
    <name>pPE1A</name>
</geneLocation>
<dbReference type="EMBL" id="AJ409097">
    <property type="protein sequence ID" value="CAC34266.1"/>
    <property type="molecule type" value="Genomic_DNA"/>
</dbReference>
<keyword evidence="1" id="KW-0614">Plasmid</keyword>
<organism evidence="1">
    <name type="scientific">Pichia etchellsii</name>
    <name type="common">Yeast</name>
    <dbReference type="NCBI Taxonomy" id="28550"/>
    <lineage>
        <taxon>Eukaryota</taxon>
        <taxon>Fungi</taxon>
        <taxon>Dikarya</taxon>
        <taxon>Ascomycota</taxon>
        <taxon>Saccharomycotina</taxon>
        <taxon>Pichiomycetes</taxon>
        <taxon>Debaryomycetaceae</taxon>
        <taxon>Schwanniomyces</taxon>
    </lineage>
</organism>
<accession>Q9C126</accession>
<name>Q9C126_PICET</name>
<evidence type="ECO:0000313" key="1">
    <source>
        <dbReference type="EMBL" id="CAC34266.1"/>
    </source>
</evidence>
<sequence length="115" mass="13840">MKVLIYRLNKNRFDEFYSTITEYDMEIDIVDVSNKFDIMKDLAERDLYDYYNDYIILTKNLKIRIQNIYFPIDDHFIINNEDIDNISLISLSKLTDEPTIMDHMNIIGNHCECEI</sequence>
<protein>
    <submittedName>
        <fullName evidence="1">Uncharacterized protein</fullName>
    </submittedName>
</protein>
<proteinExistence type="predicted"/>
<dbReference type="AlphaFoldDB" id="Q9C126"/>
<reference evidence="1" key="1">
    <citation type="journal article" date="2002" name="Plasmid">
        <title>Genome organization of the linear Pichia etchellsii plasmid pPE1A: evidence for expression of an extracellular chitin-binding protein homologous to the alpha-subunit of the Kluyveromyces lactis killer toxin.</title>
        <authorList>
            <person name="Klassen R."/>
            <person name="Jablonowski D."/>
            <person name="Schaffrath R."/>
            <person name="Meinhardt F."/>
        </authorList>
    </citation>
    <scope>NUCLEOTIDE SEQUENCE</scope>
    <source>
        <strain evidence="1">CBS 2011</strain>
        <plasmid evidence="1">pPE1A</plasmid>
    </source>
</reference>